<feature type="signal peptide" evidence="1">
    <location>
        <begin position="1"/>
        <end position="22"/>
    </location>
</feature>
<protein>
    <submittedName>
        <fullName evidence="2">Uncharacterized protein</fullName>
    </submittedName>
</protein>
<comment type="caution">
    <text evidence="2">The sequence shown here is derived from an EMBL/GenBank/DDBJ whole genome shotgun (WGS) entry which is preliminary data.</text>
</comment>
<evidence type="ECO:0000313" key="2">
    <source>
        <dbReference type="EMBL" id="PHH78894.1"/>
    </source>
</evidence>
<evidence type="ECO:0000256" key="1">
    <source>
        <dbReference type="SAM" id="SignalP"/>
    </source>
</evidence>
<dbReference type="EMBL" id="NJEU01000205">
    <property type="protein sequence ID" value="PHH78894.1"/>
    <property type="molecule type" value="Genomic_DNA"/>
</dbReference>
<keyword evidence="1" id="KW-0732">Signal</keyword>
<name>A0A2C5ZHJ8_9HYPO</name>
<reference evidence="2 3" key="1">
    <citation type="submission" date="2017-06" db="EMBL/GenBank/DDBJ databases">
        <title>Ant-infecting Ophiocordyceps genomes reveal a high diversity of potential behavioral manipulation genes and a possible major role for enterotoxins.</title>
        <authorList>
            <person name="De Bekker C."/>
            <person name="Evans H.C."/>
            <person name="Brachmann A."/>
            <person name="Hughes D.P."/>
        </authorList>
    </citation>
    <scope>NUCLEOTIDE SEQUENCE [LARGE SCALE GENOMIC DNA]</scope>
    <source>
        <strain evidence="2 3">1348a</strain>
    </source>
</reference>
<proteinExistence type="predicted"/>
<keyword evidence="3" id="KW-1185">Reference proteome</keyword>
<gene>
    <name evidence="2" type="ORF">CDD82_2766</name>
</gene>
<accession>A0A2C5ZHJ8</accession>
<sequence>MKLPRLAALLTWLCCLMVATEAQLPKIFDKYQLWENSDTMWPMERSQRVKLRYRCAGDRFGEDYRVHVNFWRNGTVSLDCDSAYYCPDRDFSHMVGRICTLWAGHKHWHYGFDDGVCHFLTFEMRDRWPRQTGIIVKAASNAEGKLIGFTNGKGNTVGVRHLKGQNVRITGLEPCP</sequence>
<organism evidence="2 3">
    <name type="scientific">Ophiocordyceps australis</name>
    <dbReference type="NCBI Taxonomy" id="1399860"/>
    <lineage>
        <taxon>Eukaryota</taxon>
        <taxon>Fungi</taxon>
        <taxon>Dikarya</taxon>
        <taxon>Ascomycota</taxon>
        <taxon>Pezizomycotina</taxon>
        <taxon>Sordariomycetes</taxon>
        <taxon>Hypocreomycetidae</taxon>
        <taxon>Hypocreales</taxon>
        <taxon>Ophiocordycipitaceae</taxon>
        <taxon>Ophiocordyceps</taxon>
    </lineage>
</organism>
<dbReference type="AlphaFoldDB" id="A0A2C5ZHJ8"/>
<dbReference type="Proteomes" id="UP000224854">
    <property type="component" value="Unassembled WGS sequence"/>
</dbReference>
<evidence type="ECO:0000313" key="3">
    <source>
        <dbReference type="Proteomes" id="UP000224854"/>
    </source>
</evidence>
<feature type="chain" id="PRO_5012677106" evidence="1">
    <location>
        <begin position="23"/>
        <end position="176"/>
    </location>
</feature>